<protein>
    <submittedName>
        <fullName evidence="1">Uncharacterized protein</fullName>
    </submittedName>
</protein>
<evidence type="ECO:0000313" key="1">
    <source>
        <dbReference type="EMBL" id="GMN43265.1"/>
    </source>
</evidence>
<dbReference type="Proteomes" id="UP001187192">
    <property type="component" value="Unassembled WGS sequence"/>
</dbReference>
<dbReference type="EMBL" id="BTGU01000016">
    <property type="protein sequence ID" value="GMN43265.1"/>
    <property type="molecule type" value="Genomic_DNA"/>
</dbReference>
<comment type="caution">
    <text evidence="1">The sequence shown here is derived from an EMBL/GenBank/DDBJ whole genome shotgun (WGS) entry which is preliminary data.</text>
</comment>
<evidence type="ECO:0000313" key="2">
    <source>
        <dbReference type="Proteomes" id="UP001187192"/>
    </source>
</evidence>
<accession>A0AA88A0D3</accession>
<reference evidence="1" key="1">
    <citation type="submission" date="2023-07" db="EMBL/GenBank/DDBJ databases">
        <title>draft genome sequence of fig (Ficus carica).</title>
        <authorList>
            <person name="Takahashi T."/>
            <person name="Nishimura K."/>
        </authorList>
    </citation>
    <scope>NUCLEOTIDE SEQUENCE</scope>
</reference>
<proteinExistence type="predicted"/>
<gene>
    <name evidence="1" type="ORF">TIFTF001_012477</name>
</gene>
<sequence length="141" mass="15297">MTSGACSALTPPQLPVAHDIHSPSILIPTALARRLASDALMTPFSHPPTPDLPSRHTSVHGSEIAYEPWPLCMRAMACGSNLPSDIDWICTSPPSNLLQVRNSSSDLILIDLSSGTRLRSSLTNFERDPSLALHRTYDLDL</sequence>
<organism evidence="1 2">
    <name type="scientific">Ficus carica</name>
    <name type="common">Common fig</name>
    <dbReference type="NCBI Taxonomy" id="3494"/>
    <lineage>
        <taxon>Eukaryota</taxon>
        <taxon>Viridiplantae</taxon>
        <taxon>Streptophyta</taxon>
        <taxon>Embryophyta</taxon>
        <taxon>Tracheophyta</taxon>
        <taxon>Spermatophyta</taxon>
        <taxon>Magnoliopsida</taxon>
        <taxon>eudicotyledons</taxon>
        <taxon>Gunneridae</taxon>
        <taxon>Pentapetalae</taxon>
        <taxon>rosids</taxon>
        <taxon>fabids</taxon>
        <taxon>Rosales</taxon>
        <taxon>Moraceae</taxon>
        <taxon>Ficeae</taxon>
        <taxon>Ficus</taxon>
    </lineage>
</organism>
<name>A0AA88A0D3_FICCA</name>
<dbReference type="AlphaFoldDB" id="A0AA88A0D3"/>
<keyword evidence="2" id="KW-1185">Reference proteome</keyword>